<name>A0A1X7T9Z8_AMPQE</name>
<evidence type="ECO:0000313" key="1">
    <source>
        <dbReference type="EnsemblMetazoa" id="Aqu2.1.11375_001"/>
    </source>
</evidence>
<accession>A0A1X7T9Z8</accession>
<organism evidence="1">
    <name type="scientific">Amphimedon queenslandica</name>
    <name type="common">Sponge</name>
    <dbReference type="NCBI Taxonomy" id="400682"/>
    <lineage>
        <taxon>Eukaryota</taxon>
        <taxon>Metazoa</taxon>
        <taxon>Porifera</taxon>
        <taxon>Demospongiae</taxon>
        <taxon>Heteroscleromorpha</taxon>
        <taxon>Haplosclerida</taxon>
        <taxon>Niphatidae</taxon>
        <taxon>Amphimedon</taxon>
    </lineage>
</organism>
<protein>
    <submittedName>
        <fullName evidence="1">Uncharacterized protein</fullName>
    </submittedName>
</protein>
<dbReference type="InParanoid" id="A0A1X7T9Z8"/>
<reference evidence="1" key="1">
    <citation type="submission" date="2017-05" db="UniProtKB">
        <authorList>
            <consortium name="EnsemblMetazoa"/>
        </authorList>
    </citation>
    <scope>IDENTIFICATION</scope>
</reference>
<dbReference type="AlphaFoldDB" id="A0A1X7T9Z8"/>
<dbReference type="EnsemblMetazoa" id="Aqu2.1.11375_001">
    <property type="protein sequence ID" value="Aqu2.1.11375_001"/>
    <property type="gene ID" value="Aqu2.1.11375"/>
</dbReference>
<sequence>MCLKLQNMKCFTCGTLVDYDEENNYNLFLVLIIIPNH</sequence>
<proteinExistence type="predicted"/>